<protein>
    <submittedName>
        <fullName evidence="4">Leucine-rich repeat containing protein</fullName>
    </submittedName>
</protein>
<keyword evidence="2" id="KW-0677">Repeat</keyword>
<dbReference type="Gene3D" id="3.40.50.10190">
    <property type="entry name" value="BRCT domain"/>
    <property type="match status" value="1"/>
</dbReference>
<dbReference type="Proteomes" id="UP000004095">
    <property type="component" value="Unassembled WGS sequence"/>
</dbReference>
<dbReference type="SUPFAM" id="SSF52113">
    <property type="entry name" value="BRCT domain"/>
    <property type="match status" value="1"/>
</dbReference>
<dbReference type="SUPFAM" id="SSF52058">
    <property type="entry name" value="L domain-like"/>
    <property type="match status" value="1"/>
</dbReference>
<dbReference type="SMART" id="SM00364">
    <property type="entry name" value="LRR_BAC"/>
    <property type="match status" value="6"/>
</dbReference>
<evidence type="ECO:0000256" key="1">
    <source>
        <dbReference type="ARBA" id="ARBA00022614"/>
    </source>
</evidence>
<dbReference type="InterPro" id="IPR036420">
    <property type="entry name" value="BRCT_dom_sf"/>
</dbReference>
<dbReference type="InterPro" id="IPR055414">
    <property type="entry name" value="LRR_R13L4/SHOC2-like"/>
</dbReference>
<evidence type="ECO:0000313" key="4">
    <source>
        <dbReference type="EMBL" id="EAY25239.1"/>
    </source>
</evidence>
<reference evidence="4 5" key="1">
    <citation type="submission" date="2007-01" db="EMBL/GenBank/DDBJ databases">
        <authorList>
            <person name="Haygood M."/>
            <person name="Podell S."/>
            <person name="Anderson C."/>
            <person name="Hopkinson B."/>
            <person name="Roe K."/>
            <person name="Barbeau K."/>
            <person name="Gaasterland T."/>
            <person name="Ferriera S."/>
            <person name="Johnson J."/>
            <person name="Kravitz S."/>
            <person name="Beeson K."/>
            <person name="Sutton G."/>
            <person name="Rogers Y.-H."/>
            <person name="Friedman R."/>
            <person name="Frazier M."/>
            <person name="Venter J.C."/>
        </authorList>
    </citation>
    <scope>NUCLEOTIDE SEQUENCE [LARGE SCALE GENOMIC DNA]</scope>
    <source>
        <strain evidence="4 5">ATCC 23134</strain>
    </source>
</reference>
<gene>
    <name evidence="4" type="ORF">M23134_07976</name>
</gene>
<dbReference type="Pfam" id="PF00533">
    <property type="entry name" value="BRCT"/>
    <property type="match status" value="1"/>
</dbReference>
<dbReference type="InterPro" id="IPR003591">
    <property type="entry name" value="Leu-rich_rpt_typical-subtyp"/>
</dbReference>
<sequence>MTKQQFYNLEQALKNPLQVTELILRYQKDLPLEEIAQLKNLEVLHLHHHPFKNLPENLQSLSKLHTLSLMHTRSAKVPEFIFDITSLQSLNLSYNPISRLPHNAQNLVRLRELFLHNCKLKAFPANIHKLEQLETLNLENNQIEHVPPSIGQLSKLQSLILTNNNIQGLPGEFALLNVSKLHLGSNPFYNNLGQKQKTIGALLKQFQHRNYTEKQRKLYFQIFMGVTDEAEKLASYEEFLEGLNSPNQVIRLNALSYLLEKAPNPFINPNPHQMHIHLAGKFNGFDTKQLEEQLQNTNIVIDERLKKSTTHLVVGENPKKKLNKALEMGIPIVAQGRLKDFLHTIEDHYLAKNDAATLQMAKNLADLLQSHEENNQELGLEMAMGGGIHPSFFYDLLLLYLWNRNLKIKNQTEKVLEKHLSSNLFIHLKTNAKNYYNDPSEDAISTYLENICAHPDIDANELGIRFFQITNRGKRFCLRYPKSFIEVCQQEVKGSVLRLTGLKLDLLSDSIGKYTHLKILYLHNNSLSTLPGEFTQLQKLYVLSLKKNKIQEFPLQLLALPELDNLDLSSNKIEKLPDDIGKLTKLKRLNLRNNKLNQLPESIAKLKQLKTLNLEGNPIKKDEKAKSQAQALLPGCEIRF</sequence>
<dbReference type="AlphaFoldDB" id="A1ZWJ9"/>
<accession>A1ZWJ9</accession>
<dbReference type="Pfam" id="PF00560">
    <property type="entry name" value="LRR_1"/>
    <property type="match status" value="1"/>
</dbReference>
<keyword evidence="1" id="KW-0433">Leucine-rich repeat</keyword>
<proteinExistence type="predicted"/>
<dbReference type="RefSeq" id="WP_002703196.1">
    <property type="nucleotide sequence ID" value="NZ_AAWS01000052.1"/>
</dbReference>
<comment type="caution">
    <text evidence="4">The sequence shown here is derived from an EMBL/GenBank/DDBJ whole genome shotgun (WGS) entry which is preliminary data.</text>
</comment>
<dbReference type="PROSITE" id="PS51450">
    <property type="entry name" value="LRR"/>
    <property type="match status" value="6"/>
</dbReference>
<dbReference type="SMART" id="SM00369">
    <property type="entry name" value="LRR_TYP"/>
    <property type="match status" value="9"/>
</dbReference>
<evidence type="ECO:0000259" key="3">
    <source>
        <dbReference type="SMART" id="SM00292"/>
    </source>
</evidence>
<dbReference type="InterPro" id="IPR032675">
    <property type="entry name" value="LRR_dom_sf"/>
</dbReference>
<dbReference type="InterPro" id="IPR001357">
    <property type="entry name" value="BRCT_dom"/>
</dbReference>
<dbReference type="PANTHER" id="PTHR48051">
    <property type="match status" value="1"/>
</dbReference>
<dbReference type="GO" id="GO:0005737">
    <property type="term" value="C:cytoplasm"/>
    <property type="evidence" value="ECO:0007669"/>
    <property type="project" value="TreeGrafter"/>
</dbReference>
<dbReference type="SUPFAM" id="SSF52075">
    <property type="entry name" value="Outer arm dynein light chain 1"/>
    <property type="match status" value="1"/>
</dbReference>
<dbReference type="Pfam" id="PF23598">
    <property type="entry name" value="LRR_14"/>
    <property type="match status" value="1"/>
</dbReference>
<dbReference type="Gene3D" id="3.80.10.10">
    <property type="entry name" value="Ribonuclease Inhibitor"/>
    <property type="match status" value="2"/>
</dbReference>
<dbReference type="InterPro" id="IPR001611">
    <property type="entry name" value="Leu-rich_rpt"/>
</dbReference>
<dbReference type="Pfam" id="PF13855">
    <property type="entry name" value="LRR_8"/>
    <property type="match status" value="1"/>
</dbReference>
<evidence type="ECO:0000313" key="5">
    <source>
        <dbReference type="Proteomes" id="UP000004095"/>
    </source>
</evidence>
<evidence type="ECO:0000256" key="2">
    <source>
        <dbReference type="ARBA" id="ARBA00022737"/>
    </source>
</evidence>
<dbReference type="PANTHER" id="PTHR48051:SF1">
    <property type="entry name" value="RAS SUPPRESSOR PROTEIN 1"/>
    <property type="match status" value="1"/>
</dbReference>
<feature type="domain" description="BRCT" evidence="3">
    <location>
        <begin position="263"/>
        <end position="345"/>
    </location>
</feature>
<dbReference type="OrthoDB" id="901479at2"/>
<dbReference type="InterPro" id="IPR050216">
    <property type="entry name" value="LRR_domain-containing"/>
</dbReference>
<dbReference type="SMART" id="SM00292">
    <property type="entry name" value="BRCT"/>
    <property type="match status" value="1"/>
</dbReference>
<keyword evidence="5" id="KW-1185">Reference proteome</keyword>
<dbReference type="eggNOG" id="COG4886">
    <property type="taxonomic scope" value="Bacteria"/>
</dbReference>
<name>A1ZWJ9_MICM2</name>
<organism evidence="4 5">
    <name type="scientific">Microscilla marina ATCC 23134</name>
    <dbReference type="NCBI Taxonomy" id="313606"/>
    <lineage>
        <taxon>Bacteria</taxon>
        <taxon>Pseudomonadati</taxon>
        <taxon>Bacteroidota</taxon>
        <taxon>Cytophagia</taxon>
        <taxon>Cytophagales</taxon>
        <taxon>Microscillaceae</taxon>
        <taxon>Microscilla</taxon>
    </lineage>
</organism>
<dbReference type="EMBL" id="AAWS01000052">
    <property type="protein sequence ID" value="EAY25239.1"/>
    <property type="molecule type" value="Genomic_DNA"/>
</dbReference>